<reference evidence="3" key="1">
    <citation type="submission" date="2016-09" db="EMBL/GenBank/DDBJ databases">
        <authorList>
            <person name="Jeantristanb JTB J.-T."/>
            <person name="Ricardo R."/>
        </authorList>
    </citation>
    <scope>NUCLEOTIDE SEQUENCE [LARGE SCALE GENOMIC DNA]</scope>
</reference>
<gene>
    <name evidence="2" type="ORF">BQ2448_5750</name>
</gene>
<sequence>MLERAGVLQRPRCYPHPGALTPKYQFVNYYAPARPMERMAHFSTFSLNREPDTTIRIIAGDLNDCPNLAVDRKSVSPGPRPASQATHWRTLIGRIPYSVVDTIRYLHPHARQFSRPHRQKGVIKSWSRIDHILLSTAVPSLPETSSQLFRVNTRVYADEAFAARIPFIIDASRRSHPLDPLAAFEEAMARLKIASSDHARHLNRQFLTMKAALERRTHELEALPVLDDQKRAEWQDSVSMNKRLILERARQLRIRAHIPELSSEEPLSHTVHARLAGRRTTIKIDALRLADESISTDLVKCLEHIQTHFQSHHTPDDRDVGQVEDARSYPS</sequence>
<accession>A0A238F5M5</accession>
<evidence type="ECO:0000256" key="1">
    <source>
        <dbReference type="SAM" id="MobiDB-lite"/>
    </source>
</evidence>
<dbReference type="InterPro" id="IPR036691">
    <property type="entry name" value="Endo/exonu/phosph_ase_sf"/>
</dbReference>
<dbReference type="Gene3D" id="3.60.10.10">
    <property type="entry name" value="Endonuclease/exonuclease/phosphatase"/>
    <property type="match status" value="1"/>
</dbReference>
<feature type="compositionally biased region" description="Basic and acidic residues" evidence="1">
    <location>
        <begin position="313"/>
        <end position="331"/>
    </location>
</feature>
<dbReference type="Proteomes" id="UP000198372">
    <property type="component" value="Unassembled WGS sequence"/>
</dbReference>
<keyword evidence="3" id="KW-1185">Reference proteome</keyword>
<organism evidence="2 3">
    <name type="scientific">Microbotryum intermedium</name>
    <dbReference type="NCBI Taxonomy" id="269621"/>
    <lineage>
        <taxon>Eukaryota</taxon>
        <taxon>Fungi</taxon>
        <taxon>Dikarya</taxon>
        <taxon>Basidiomycota</taxon>
        <taxon>Pucciniomycotina</taxon>
        <taxon>Microbotryomycetes</taxon>
        <taxon>Microbotryales</taxon>
        <taxon>Microbotryaceae</taxon>
        <taxon>Microbotryum</taxon>
    </lineage>
</organism>
<feature type="region of interest" description="Disordered" evidence="1">
    <location>
        <begin position="308"/>
        <end position="331"/>
    </location>
</feature>
<proteinExistence type="predicted"/>
<dbReference type="OrthoDB" id="2540010at2759"/>
<dbReference type="EMBL" id="FMSP01000001">
    <property type="protein sequence ID" value="SCV67104.1"/>
    <property type="molecule type" value="Genomic_DNA"/>
</dbReference>
<protein>
    <submittedName>
        <fullName evidence="2">BQ2448_5750 protein</fullName>
    </submittedName>
</protein>
<dbReference type="AlphaFoldDB" id="A0A238F5M5"/>
<evidence type="ECO:0000313" key="2">
    <source>
        <dbReference type="EMBL" id="SCV67104.1"/>
    </source>
</evidence>
<evidence type="ECO:0000313" key="3">
    <source>
        <dbReference type="Proteomes" id="UP000198372"/>
    </source>
</evidence>
<dbReference type="SUPFAM" id="SSF56219">
    <property type="entry name" value="DNase I-like"/>
    <property type="match status" value="1"/>
</dbReference>
<name>A0A238F5M5_9BASI</name>